<keyword evidence="1" id="KW-0812">Transmembrane</keyword>
<dbReference type="KEGG" id="sgrg:L0C25_16155"/>
<feature type="transmembrane region" description="Helical" evidence="1">
    <location>
        <begin position="141"/>
        <end position="167"/>
    </location>
</feature>
<accession>A0AA46TF68</accession>
<feature type="transmembrane region" description="Helical" evidence="1">
    <location>
        <begin position="36"/>
        <end position="56"/>
    </location>
</feature>
<keyword evidence="1" id="KW-0472">Membrane</keyword>
<reference evidence="2" key="1">
    <citation type="submission" date="2022-01" db="EMBL/GenBank/DDBJ databases">
        <title>Nocardioidaceae gen. sp. A5X3R13.</title>
        <authorList>
            <person name="Lopez Marin M.A."/>
            <person name="Uhlik O."/>
        </authorList>
    </citation>
    <scope>NUCLEOTIDE SEQUENCE</scope>
    <source>
        <strain evidence="2">A5X3R13</strain>
    </source>
</reference>
<gene>
    <name evidence="2" type="ORF">L0C25_16155</name>
</gene>
<evidence type="ECO:0000313" key="3">
    <source>
        <dbReference type="Proteomes" id="UP001164390"/>
    </source>
</evidence>
<name>A0AA46TF68_9ACTN</name>
<evidence type="ECO:0000313" key="2">
    <source>
        <dbReference type="EMBL" id="UYM04068.1"/>
    </source>
</evidence>
<evidence type="ECO:0000256" key="1">
    <source>
        <dbReference type="SAM" id="Phobius"/>
    </source>
</evidence>
<dbReference type="Proteomes" id="UP001164390">
    <property type="component" value="Chromosome"/>
</dbReference>
<sequence length="183" mass="19543">MDDRDQTTDRQELDRLRRRVEELAGHRRQAETFGGFSRIYAALGVALLVVSFLPMYDRAVDKDSGLSWSYGSIWEILGQDNSGASTLGVLLLIGLVGLLAIAGFVRIDESVGLLGSIAAIGLLLALMVVTKPATPDVKPDVAYGGQAGVALVLTAAAVAAAHAWVILRERTRASRQSASSPRR</sequence>
<keyword evidence="3" id="KW-1185">Reference proteome</keyword>
<organism evidence="2 3">
    <name type="scientific">Solicola gregarius</name>
    <dbReference type="NCBI Taxonomy" id="2908642"/>
    <lineage>
        <taxon>Bacteria</taxon>
        <taxon>Bacillati</taxon>
        <taxon>Actinomycetota</taxon>
        <taxon>Actinomycetes</taxon>
        <taxon>Propionibacteriales</taxon>
        <taxon>Nocardioidaceae</taxon>
        <taxon>Solicola</taxon>
    </lineage>
</organism>
<feature type="transmembrane region" description="Helical" evidence="1">
    <location>
        <begin position="84"/>
        <end position="104"/>
    </location>
</feature>
<dbReference type="AlphaFoldDB" id="A0AA46TF68"/>
<dbReference type="EMBL" id="CP094970">
    <property type="protein sequence ID" value="UYM04068.1"/>
    <property type="molecule type" value="Genomic_DNA"/>
</dbReference>
<dbReference type="RefSeq" id="WP_271632720.1">
    <property type="nucleotide sequence ID" value="NZ_CP094970.1"/>
</dbReference>
<proteinExistence type="predicted"/>
<keyword evidence="1" id="KW-1133">Transmembrane helix</keyword>
<feature type="transmembrane region" description="Helical" evidence="1">
    <location>
        <begin position="111"/>
        <end position="129"/>
    </location>
</feature>
<protein>
    <submittedName>
        <fullName evidence="2">Uncharacterized protein</fullName>
    </submittedName>
</protein>